<dbReference type="GO" id="GO:0005739">
    <property type="term" value="C:mitochondrion"/>
    <property type="evidence" value="ECO:0007669"/>
    <property type="project" value="UniProtKB-SubCell"/>
</dbReference>
<keyword evidence="8" id="KW-1185">Reference proteome</keyword>
<comment type="caution">
    <text evidence="7">The sequence shown here is derived from an EMBL/GenBank/DDBJ whole genome shotgun (WGS) entry which is preliminary data.</text>
</comment>
<comment type="similarity">
    <text evidence="2">Belongs to the OXR1 family.</text>
</comment>
<protein>
    <recommendedName>
        <fullName evidence="4">Oxidation resistance protein 1</fullName>
    </recommendedName>
</protein>
<gene>
    <name evidence="7" type="ORF">ACHAW5_004677</name>
</gene>
<name>A0ABD3NNE2_9STRA</name>
<evidence type="ECO:0000313" key="7">
    <source>
        <dbReference type="EMBL" id="KAL3777297.1"/>
    </source>
</evidence>
<feature type="compositionally biased region" description="Low complexity" evidence="5">
    <location>
        <begin position="119"/>
        <end position="132"/>
    </location>
</feature>
<evidence type="ECO:0000256" key="3">
    <source>
        <dbReference type="ARBA" id="ARBA00023128"/>
    </source>
</evidence>
<accession>A0ABD3NNE2</accession>
<dbReference type="EMBL" id="JALLAZ020001299">
    <property type="protein sequence ID" value="KAL3777297.1"/>
    <property type="molecule type" value="Genomic_DNA"/>
</dbReference>
<dbReference type="AlphaFoldDB" id="A0ABD3NNE2"/>
<proteinExistence type="inferred from homology"/>
<keyword evidence="3" id="KW-0496">Mitochondrion</keyword>
<feature type="region of interest" description="Disordered" evidence="5">
    <location>
        <begin position="78"/>
        <end position="194"/>
    </location>
</feature>
<evidence type="ECO:0000256" key="1">
    <source>
        <dbReference type="ARBA" id="ARBA00004173"/>
    </source>
</evidence>
<dbReference type="PANTHER" id="PTHR23354:SF62">
    <property type="entry name" value="MUSTARD, ISOFORM V"/>
    <property type="match status" value="1"/>
</dbReference>
<evidence type="ECO:0000313" key="8">
    <source>
        <dbReference type="Proteomes" id="UP001530315"/>
    </source>
</evidence>
<dbReference type="Pfam" id="PF07534">
    <property type="entry name" value="TLD"/>
    <property type="match status" value="1"/>
</dbReference>
<feature type="compositionally biased region" description="Acidic residues" evidence="5">
    <location>
        <begin position="171"/>
        <end position="180"/>
    </location>
</feature>
<dbReference type="PROSITE" id="PS51886">
    <property type="entry name" value="TLDC"/>
    <property type="match status" value="1"/>
</dbReference>
<reference evidence="7 8" key="1">
    <citation type="submission" date="2024-10" db="EMBL/GenBank/DDBJ databases">
        <title>Updated reference genomes for cyclostephanoid diatoms.</title>
        <authorList>
            <person name="Roberts W.R."/>
            <person name="Alverson A.J."/>
        </authorList>
    </citation>
    <scope>NUCLEOTIDE SEQUENCE [LARGE SCALE GENOMIC DNA]</scope>
    <source>
        <strain evidence="7 8">AJA276-08</strain>
    </source>
</reference>
<evidence type="ECO:0000256" key="2">
    <source>
        <dbReference type="ARBA" id="ARBA00009540"/>
    </source>
</evidence>
<feature type="compositionally biased region" description="Low complexity" evidence="5">
    <location>
        <begin position="78"/>
        <end position="91"/>
    </location>
</feature>
<dbReference type="Proteomes" id="UP001530315">
    <property type="component" value="Unassembled WGS sequence"/>
</dbReference>
<organism evidence="7 8">
    <name type="scientific">Stephanodiscus triporus</name>
    <dbReference type="NCBI Taxonomy" id="2934178"/>
    <lineage>
        <taxon>Eukaryota</taxon>
        <taxon>Sar</taxon>
        <taxon>Stramenopiles</taxon>
        <taxon>Ochrophyta</taxon>
        <taxon>Bacillariophyta</taxon>
        <taxon>Coscinodiscophyceae</taxon>
        <taxon>Thalassiosirophycidae</taxon>
        <taxon>Stephanodiscales</taxon>
        <taxon>Stephanodiscaceae</taxon>
        <taxon>Stephanodiscus</taxon>
    </lineage>
</organism>
<comment type="subcellular location">
    <subcellularLocation>
        <location evidence="1">Mitochondrion</location>
    </subcellularLocation>
</comment>
<feature type="region of interest" description="Disordered" evidence="5">
    <location>
        <begin position="1"/>
        <end position="63"/>
    </location>
</feature>
<feature type="domain" description="TLDc" evidence="6">
    <location>
        <begin position="467"/>
        <end position="654"/>
    </location>
</feature>
<feature type="compositionally biased region" description="Low complexity" evidence="5">
    <location>
        <begin position="98"/>
        <end position="111"/>
    </location>
</feature>
<dbReference type="SMART" id="SM00584">
    <property type="entry name" value="TLDc"/>
    <property type="match status" value="1"/>
</dbReference>
<dbReference type="InterPro" id="IPR006571">
    <property type="entry name" value="TLDc_dom"/>
</dbReference>
<evidence type="ECO:0000256" key="5">
    <source>
        <dbReference type="SAM" id="MobiDB-lite"/>
    </source>
</evidence>
<feature type="compositionally biased region" description="Basic and acidic residues" evidence="5">
    <location>
        <begin position="133"/>
        <end position="142"/>
    </location>
</feature>
<evidence type="ECO:0000256" key="4">
    <source>
        <dbReference type="ARBA" id="ARBA00040604"/>
    </source>
</evidence>
<evidence type="ECO:0000259" key="6">
    <source>
        <dbReference type="PROSITE" id="PS51886"/>
    </source>
</evidence>
<sequence length="664" mass="71625">MQAKTLTMASGLPPPPRSSSSSSSDNNIDSGNYGPVTRLAQIAGAREEEARTARRHAERATVEAAAKVAGETAFAIAAAASSRTSSTPFSTGLGGGKRTTTTTRPPATSPRDATKMSVAARARAAADLPTTPRRGDGGDDRLGTPPPAGVSRGKFSPQQVMAVLDRWGRDTDDDDEDIDTSDTASDGGGAGQAEEEGFHYQHHRVSAYANAAAASAGNAECGAVQAPPSQPRLEDDDDDDDDWGLGLFASARSWLQSQRDRLHQLELERQVKDQRRKLVEEGRKQRALAAKRRGWVAEEENASHRRTVARHRIEEDELIYSPEQAAMPYFMCGFGGVGLSDQRAGVIDELADFSGVARVDSSGNVVEMIPSGSHDESCDDNDDANQIRTAYDIKVSSPRLTRSGEGMSVKVDYSDFTDNACVIDNGNAPLFEQEKGREGVDADSLSFGTEIKIVPEPELSGISLAPPVLQPSHMKSFISSGALPPSLNFCKWKRLYSLARDGDSFDQFLRLVEGHDRTVLVVLTTHGRLFGGYAATRWEARHTRRSASDFYGSAQACLFRFPNYGPAAGGGGSGSDEDTIIVYKWSGINRYIQLCDASKRVLAFGGGGDDGYFGLCIEDDFRRGTTGHCSTFENEALCEEGYFDSLRSDLLMDDDGMLIVKDDP</sequence>
<feature type="region of interest" description="Disordered" evidence="5">
    <location>
        <begin position="219"/>
        <end position="242"/>
    </location>
</feature>
<dbReference type="PANTHER" id="PTHR23354">
    <property type="entry name" value="NUCLEOLAR PROTEIN 7/ESTROGEN RECEPTOR COACTIVATOR-RELATED"/>
    <property type="match status" value="1"/>
</dbReference>